<name>A0A1M5YUE4_9BACT</name>
<organism evidence="1 2">
    <name type="scientific">Desulfofustis glycolicus DSM 9705</name>
    <dbReference type="NCBI Taxonomy" id="1121409"/>
    <lineage>
        <taxon>Bacteria</taxon>
        <taxon>Pseudomonadati</taxon>
        <taxon>Thermodesulfobacteriota</taxon>
        <taxon>Desulfobulbia</taxon>
        <taxon>Desulfobulbales</taxon>
        <taxon>Desulfocapsaceae</taxon>
        <taxon>Desulfofustis</taxon>
    </lineage>
</organism>
<keyword evidence="2" id="KW-1185">Reference proteome</keyword>
<dbReference type="Proteomes" id="UP000184139">
    <property type="component" value="Unassembled WGS sequence"/>
</dbReference>
<sequence length="107" mass="12518">MVLVYKVMVEKFLDFGRNHHMYNPITPHKWDRREIPREERNSVQMTVGLDSHKLITKNIFALNVEYIALDYSGINTTFCASGYQRHGMLGLKGLSLWCFVCYSKKES</sequence>
<accession>A0A1M5YUE4</accession>
<gene>
    <name evidence="1" type="ORF">SAMN02745124_04466</name>
</gene>
<dbReference type="AlphaFoldDB" id="A0A1M5YUE4"/>
<protein>
    <submittedName>
        <fullName evidence="1">Uncharacterized protein</fullName>
    </submittedName>
</protein>
<dbReference type="EMBL" id="FQXS01000065">
    <property type="protein sequence ID" value="SHI15686.1"/>
    <property type="molecule type" value="Genomic_DNA"/>
</dbReference>
<reference evidence="1 2" key="1">
    <citation type="submission" date="2016-11" db="EMBL/GenBank/DDBJ databases">
        <authorList>
            <person name="Jaros S."/>
            <person name="Januszkiewicz K."/>
            <person name="Wedrychowicz H."/>
        </authorList>
    </citation>
    <scope>NUCLEOTIDE SEQUENCE [LARGE SCALE GENOMIC DNA]</scope>
    <source>
        <strain evidence="1 2">DSM 9705</strain>
    </source>
</reference>
<dbReference type="STRING" id="1121409.SAMN02745124_04466"/>
<evidence type="ECO:0000313" key="2">
    <source>
        <dbReference type="Proteomes" id="UP000184139"/>
    </source>
</evidence>
<proteinExistence type="predicted"/>
<evidence type="ECO:0000313" key="1">
    <source>
        <dbReference type="EMBL" id="SHI15686.1"/>
    </source>
</evidence>